<accession>X1L8V8</accession>
<dbReference type="InterPro" id="IPR050107">
    <property type="entry name" value="ABC_carbohydrate_import_ATPase"/>
</dbReference>
<dbReference type="SUPFAM" id="SSF52540">
    <property type="entry name" value="P-loop containing nucleoside triphosphate hydrolases"/>
    <property type="match status" value="1"/>
</dbReference>
<dbReference type="InterPro" id="IPR027417">
    <property type="entry name" value="P-loop_NTPase"/>
</dbReference>
<keyword evidence="2" id="KW-0067">ATP-binding</keyword>
<dbReference type="PANTHER" id="PTHR43790">
    <property type="entry name" value="CARBOHYDRATE TRANSPORT ATP-BINDING PROTEIN MG119-RELATED"/>
    <property type="match status" value="1"/>
</dbReference>
<gene>
    <name evidence="4" type="ORF">S06H3_03004</name>
</gene>
<dbReference type="InterPro" id="IPR003439">
    <property type="entry name" value="ABC_transporter-like_ATP-bd"/>
</dbReference>
<proteinExistence type="predicted"/>
<dbReference type="PANTHER" id="PTHR43790:SF8">
    <property type="entry name" value="SUGAR ABC TRANSPORTER ATP-BINDING PROTEIN"/>
    <property type="match status" value="1"/>
</dbReference>
<protein>
    <recommendedName>
        <fullName evidence="3">ABC transporter domain-containing protein</fullName>
    </recommendedName>
</protein>
<dbReference type="Pfam" id="PF00005">
    <property type="entry name" value="ABC_tran"/>
    <property type="match status" value="1"/>
</dbReference>
<evidence type="ECO:0000256" key="1">
    <source>
        <dbReference type="ARBA" id="ARBA00022741"/>
    </source>
</evidence>
<keyword evidence="1" id="KW-0547">Nucleotide-binding</keyword>
<organism evidence="4">
    <name type="scientific">marine sediment metagenome</name>
    <dbReference type="NCBI Taxonomy" id="412755"/>
    <lineage>
        <taxon>unclassified sequences</taxon>
        <taxon>metagenomes</taxon>
        <taxon>ecological metagenomes</taxon>
    </lineage>
</organism>
<feature type="domain" description="ABC transporter" evidence="3">
    <location>
        <begin position="8"/>
        <end position="57"/>
    </location>
</feature>
<evidence type="ECO:0000313" key="4">
    <source>
        <dbReference type="EMBL" id="GAH90573.1"/>
    </source>
</evidence>
<evidence type="ECO:0000256" key="2">
    <source>
        <dbReference type="ARBA" id="ARBA00022840"/>
    </source>
</evidence>
<comment type="caution">
    <text evidence="4">The sequence shown here is derived from an EMBL/GenBank/DDBJ whole genome shotgun (WGS) entry which is preliminary data.</text>
</comment>
<dbReference type="EMBL" id="BARV01000937">
    <property type="protein sequence ID" value="GAH90573.1"/>
    <property type="molecule type" value="Genomic_DNA"/>
</dbReference>
<dbReference type="Gene3D" id="3.40.50.300">
    <property type="entry name" value="P-loop containing nucleotide triphosphate hydrolases"/>
    <property type="match status" value="1"/>
</dbReference>
<dbReference type="AlphaFoldDB" id="X1L8V8"/>
<name>X1L8V8_9ZZZZ</name>
<dbReference type="GO" id="GO:0005524">
    <property type="term" value="F:ATP binding"/>
    <property type="evidence" value="ECO:0007669"/>
    <property type="project" value="UniProtKB-KW"/>
</dbReference>
<dbReference type="GO" id="GO:0016887">
    <property type="term" value="F:ATP hydrolysis activity"/>
    <property type="evidence" value="ECO:0007669"/>
    <property type="project" value="InterPro"/>
</dbReference>
<sequence>MRKKMKEMTKRIVEREGLNIDVNRKVMELSGGQQQLSSILRIFIFSPKIVLLDEPTASLSASASAKMIERFKGMKEKVSMIYVSHKLPEVISVSDRIVVLRRGEVAGEIESKKATPLVLLQKIIGK</sequence>
<evidence type="ECO:0000259" key="3">
    <source>
        <dbReference type="Pfam" id="PF00005"/>
    </source>
</evidence>
<reference evidence="4" key="1">
    <citation type="journal article" date="2014" name="Front. Microbiol.">
        <title>High frequency of phylogenetically diverse reductive dehalogenase-homologous genes in deep subseafloor sedimentary metagenomes.</title>
        <authorList>
            <person name="Kawai M."/>
            <person name="Futagami T."/>
            <person name="Toyoda A."/>
            <person name="Takaki Y."/>
            <person name="Nishi S."/>
            <person name="Hori S."/>
            <person name="Arai W."/>
            <person name="Tsubouchi T."/>
            <person name="Morono Y."/>
            <person name="Uchiyama I."/>
            <person name="Ito T."/>
            <person name="Fujiyama A."/>
            <person name="Inagaki F."/>
            <person name="Takami H."/>
        </authorList>
    </citation>
    <scope>NUCLEOTIDE SEQUENCE</scope>
    <source>
        <strain evidence="4">Expedition CK06-06</strain>
    </source>
</reference>